<sequence length="508" mass="58125">MSLSRQALFWCLDYRVLSRCLVWLNLKTTLNGEKFVDADSIPFTLHSSFEGLNIVVLLSISINTRNKHFPQVLNRIEARAASRPIEHFDSFSREPVLCEVAGVNGSIVLLECIVITDELEKLEEEATSEVPRDSAVNRDLMINAVINSEDQLAHAAVFRWLLTKKKTNVILQSKSPFIEFFLVQEINAGRGQKYFDLLWRFYEKSGNYDKAARLLSKLAENDNWKMGLSQRCAYLSHAILCAQSCKDASITANIDELRDRLDVANIQMRIKDTLDSPRNENIVKKLDGPILSLQELLIQFVVPFKLYKIKLALLHCANMYVEEHIFETWENIIQDEFLTARDEGTLCEQLANTIGELFQIYRDTKYFPLEFIIQRTLEIGSGGISDTQTQRLILPPSFYPVVCKRVELSICDFLKITSNEFRVGGDAWWLNNSGGQVYITKVVIRMTRNVVKELESQPTAIRRTTARECLTHILPFIRRACDVSASLHLQTMGNELTALQNRLSEFSN</sequence>
<dbReference type="GO" id="GO:0006405">
    <property type="term" value="P:RNA export from nucleus"/>
    <property type="evidence" value="ECO:0007669"/>
    <property type="project" value="TreeGrafter"/>
</dbReference>
<dbReference type="InterPro" id="IPR007187">
    <property type="entry name" value="Nucleoporin_Nup133/Nup155_C"/>
</dbReference>
<evidence type="ECO:0000256" key="2">
    <source>
        <dbReference type="ARBA" id="ARBA00007373"/>
    </source>
</evidence>
<dbReference type="GO" id="GO:0006606">
    <property type="term" value="P:protein import into nucleus"/>
    <property type="evidence" value="ECO:0007669"/>
    <property type="project" value="TreeGrafter"/>
</dbReference>
<protein>
    <submittedName>
        <fullName evidence="6">Nucleoporin_C domain-containing protein</fullName>
    </submittedName>
</protein>
<dbReference type="InterPro" id="IPR042537">
    <property type="entry name" value="Nucleoporin_Nup155_C_2"/>
</dbReference>
<dbReference type="GO" id="GO:0044611">
    <property type="term" value="C:nuclear pore inner ring"/>
    <property type="evidence" value="ECO:0007669"/>
    <property type="project" value="TreeGrafter"/>
</dbReference>
<organism evidence="6 7">
    <name type="scientific">Caenorhabditis japonica</name>
    <dbReference type="NCBI Taxonomy" id="281687"/>
    <lineage>
        <taxon>Eukaryota</taxon>
        <taxon>Metazoa</taxon>
        <taxon>Ecdysozoa</taxon>
        <taxon>Nematoda</taxon>
        <taxon>Chromadorea</taxon>
        <taxon>Rhabditida</taxon>
        <taxon>Rhabditina</taxon>
        <taxon>Rhabditomorpha</taxon>
        <taxon>Rhabditoidea</taxon>
        <taxon>Rhabditidae</taxon>
        <taxon>Peloderinae</taxon>
        <taxon>Caenorhabditis</taxon>
    </lineage>
</organism>
<dbReference type="FunFam" id="1.25.40.440:FF:000001">
    <property type="entry name" value="Nuclear pore complex subunit"/>
    <property type="match status" value="1"/>
</dbReference>
<proteinExistence type="inferred from homology"/>
<dbReference type="InterPro" id="IPR004870">
    <property type="entry name" value="Nucleoporin_Nup155"/>
</dbReference>
<dbReference type="Gene3D" id="1.25.40.440">
    <property type="entry name" value="Nucleoporin, helical domain, central subdomain"/>
    <property type="match status" value="1"/>
</dbReference>
<dbReference type="PANTHER" id="PTHR10350:SF6">
    <property type="entry name" value="NUCLEAR PORE COMPLEX PROTEIN NUP155"/>
    <property type="match status" value="1"/>
</dbReference>
<dbReference type="GO" id="GO:0000972">
    <property type="term" value="P:transcription-dependent tethering of RNA polymerase II gene DNA at nuclear periphery"/>
    <property type="evidence" value="ECO:0007669"/>
    <property type="project" value="TreeGrafter"/>
</dbReference>
<dbReference type="FunFam" id="1.20.120.1880:FF:000009">
    <property type="entry name" value="Nuclear Pore complex Protein"/>
    <property type="match status" value="1"/>
</dbReference>
<reference evidence="7" key="1">
    <citation type="submission" date="2010-08" db="EMBL/GenBank/DDBJ databases">
        <authorList>
            <consortium name="Caenorhabditis japonica Sequencing Consortium"/>
            <person name="Wilson R.K."/>
        </authorList>
    </citation>
    <scope>NUCLEOTIDE SEQUENCE [LARGE SCALE GENOMIC DNA]</scope>
    <source>
        <strain evidence="7">DF5081</strain>
    </source>
</reference>
<reference evidence="6" key="2">
    <citation type="submission" date="2022-06" db="UniProtKB">
        <authorList>
            <consortium name="EnsemblMetazoa"/>
        </authorList>
    </citation>
    <scope>IDENTIFICATION</scope>
    <source>
        <strain evidence="6">DF5081</strain>
    </source>
</reference>
<dbReference type="Pfam" id="PF03177">
    <property type="entry name" value="Nucleoporin_C"/>
    <property type="match status" value="1"/>
</dbReference>
<keyword evidence="3" id="KW-0813">Transport</keyword>
<dbReference type="Proteomes" id="UP000005237">
    <property type="component" value="Unassembled WGS sequence"/>
</dbReference>
<comment type="similarity">
    <text evidence="2">Belongs to the non-repetitive/WGA-negative nucleoporin family.</text>
</comment>
<evidence type="ECO:0000313" key="7">
    <source>
        <dbReference type="Proteomes" id="UP000005237"/>
    </source>
</evidence>
<dbReference type="AlphaFoldDB" id="A0A8R1IC49"/>
<dbReference type="EnsemblMetazoa" id="CJA31807a.1">
    <property type="protein sequence ID" value="CJA31807a.1"/>
    <property type="gene ID" value="WBGene00207654"/>
</dbReference>
<evidence type="ECO:0000256" key="4">
    <source>
        <dbReference type="ARBA" id="ARBA00023242"/>
    </source>
</evidence>
<evidence type="ECO:0000313" key="6">
    <source>
        <dbReference type="EnsemblMetazoa" id="CJA31807a.1"/>
    </source>
</evidence>
<evidence type="ECO:0000256" key="3">
    <source>
        <dbReference type="ARBA" id="ARBA00022448"/>
    </source>
</evidence>
<name>A0A8R1IC49_CAEJA</name>
<dbReference type="Gene3D" id="1.20.120.1880">
    <property type="entry name" value="Nucleoporin, helical C-terminal domain"/>
    <property type="match status" value="1"/>
</dbReference>
<keyword evidence="7" id="KW-1185">Reference proteome</keyword>
<dbReference type="GO" id="GO:0017056">
    <property type="term" value="F:structural constituent of nuclear pore"/>
    <property type="evidence" value="ECO:0007669"/>
    <property type="project" value="InterPro"/>
</dbReference>
<dbReference type="GO" id="GO:0036228">
    <property type="term" value="P:protein localization to nuclear inner membrane"/>
    <property type="evidence" value="ECO:0007669"/>
    <property type="project" value="TreeGrafter"/>
</dbReference>
<evidence type="ECO:0000256" key="1">
    <source>
        <dbReference type="ARBA" id="ARBA00004123"/>
    </source>
</evidence>
<comment type="subcellular location">
    <subcellularLocation>
        <location evidence="1">Nucleus</location>
    </subcellularLocation>
</comment>
<accession>A0A8R1IC49</accession>
<dbReference type="PANTHER" id="PTHR10350">
    <property type="entry name" value="NUCLEAR PORE COMPLEX PROTEIN NUP155"/>
    <property type="match status" value="1"/>
</dbReference>
<dbReference type="InterPro" id="IPR042538">
    <property type="entry name" value="Nucleoporin_Nup155_C_3"/>
</dbReference>
<evidence type="ECO:0000259" key="5">
    <source>
        <dbReference type="Pfam" id="PF03177"/>
    </source>
</evidence>
<keyword evidence="4" id="KW-0539">Nucleus</keyword>
<feature type="domain" description="Nucleoporin Nup133/Nup155-like C-terminal" evidence="5">
    <location>
        <begin position="111"/>
        <end position="374"/>
    </location>
</feature>